<dbReference type="GO" id="GO:0008270">
    <property type="term" value="F:zinc ion binding"/>
    <property type="evidence" value="ECO:0007669"/>
    <property type="project" value="UniProtKB-KW"/>
</dbReference>
<keyword evidence="1" id="KW-0863">Zinc-finger</keyword>
<dbReference type="InterPro" id="IPR000315">
    <property type="entry name" value="Znf_B-box"/>
</dbReference>
<keyword evidence="1" id="KW-0862">Zinc</keyword>
<dbReference type="Pfam" id="PF00643">
    <property type="entry name" value="zf-B_box"/>
    <property type="match status" value="1"/>
</dbReference>
<dbReference type="PROSITE" id="PS50119">
    <property type="entry name" value="ZF_BBOX"/>
    <property type="match status" value="1"/>
</dbReference>
<reference evidence="3" key="1">
    <citation type="journal article" date="2020" name="Stud. Mycol.">
        <title>101 Dothideomycetes genomes: a test case for predicting lifestyles and emergence of pathogens.</title>
        <authorList>
            <person name="Haridas S."/>
            <person name="Albert R."/>
            <person name="Binder M."/>
            <person name="Bloem J."/>
            <person name="Labutti K."/>
            <person name="Salamov A."/>
            <person name="Andreopoulos B."/>
            <person name="Baker S."/>
            <person name="Barry K."/>
            <person name="Bills G."/>
            <person name="Bluhm B."/>
            <person name="Cannon C."/>
            <person name="Castanera R."/>
            <person name="Culley D."/>
            <person name="Daum C."/>
            <person name="Ezra D."/>
            <person name="Gonzalez J."/>
            <person name="Henrissat B."/>
            <person name="Kuo A."/>
            <person name="Liang C."/>
            <person name="Lipzen A."/>
            <person name="Lutzoni F."/>
            <person name="Magnuson J."/>
            <person name="Mondo S."/>
            <person name="Nolan M."/>
            <person name="Ohm R."/>
            <person name="Pangilinan J."/>
            <person name="Park H.-J."/>
            <person name="Ramirez L."/>
            <person name="Alfaro M."/>
            <person name="Sun H."/>
            <person name="Tritt A."/>
            <person name="Yoshinaga Y."/>
            <person name="Zwiers L.-H."/>
            <person name="Turgeon B."/>
            <person name="Goodwin S."/>
            <person name="Spatafora J."/>
            <person name="Crous P."/>
            <person name="Grigoriev I."/>
        </authorList>
    </citation>
    <scope>NUCLEOTIDE SEQUENCE</scope>
    <source>
        <strain evidence="3">CBS 122368</strain>
    </source>
</reference>
<evidence type="ECO:0000256" key="1">
    <source>
        <dbReference type="PROSITE-ProRule" id="PRU00024"/>
    </source>
</evidence>
<keyword evidence="1" id="KW-0479">Metal-binding</keyword>
<evidence type="ECO:0000313" key="3">
    <source>
        <dbReference type="EMBL" id="KAF2248503.1"/>
    </source>
</evidence>
<dbReference type="OrthoDB" id="3942234at2759"/>
<feature type="domain" description="B box-type" evidence="2">
    <location>
        <begin position="39"/>
        <end position="86"/>
    </location>
</feature>
<evidence type="ECO:0000313" key="4">
    <source>
        <dbReference type="Proteomes" id="UP000800094"/>
    </source>
</evidence>
<dbReference type="AlphaFoldDB" id="A0A6A6IG46"/>
<dbReference type="CDD" id="cd19757">
    <property type="entry name" value="Bbox1"/>
    <property type="match status" value="1"/>
</dbReference>
<proteinExistence type="predicted"/>
<evidence type="ECO:0000259" key="2">
    <source>
        <dbReference type="PROSITE" id="PS50119"/>
    </source>
</evidence>
<accession>A0A6A6IG46</accession>
<sequence length="781" mass="88360">MATSKPPNELVSSRLSAMTGDEEFLVQVSDSTVADDEKSAQIKCEDCDEKDGEKYCGKCRQVLCEDCWLRWAKHRRNDPSHPVVSYQEHKLFKEIVNPELTDEQRQQQHDQDILNLWFSVDRRDNGDLCLEEFPRFGRLVEDHQQKHGRKSPCYAQLVSFIGNTGAGKSTLIRVLMQQPWNVGHMGATEKPSVCLPIAGRQESTVPTSGDVHLYAAPYTDAAPKWLLLLYADCEGFHGGSQPPVALKAKRHIFAYLQEAIRVKTANSVEWVREAISFLKRPRMWTLNLNGDRGDAVKELFPRLLYNFSDVIVHVIPCAASRMLENDLTKLLEWAQNSQETAVNRVILPHLIVVLNTSPTELSDWDPAKTTPEILHEHLPALESNTVIKKYRRMLNQLRNTAITTLGDLLERCYSSVRFIRVPNAENQYLYSKQLRSLDSLIREAAGKAARTKTEAGCLLTSEIERQMFTMAFEHYKDNLEKPFDFLESLFSVRPLEDSLSAAFFALLKLAAVAYRSASTEASASEFCSAVTPVLCSTIALDYYRSNKKYPGRLRDIYKGKTMNSQCIGEGKSVTAAYQSQVGKAIEDFFDQACPCDFVHQDGRQCVNFRLAHDTVYEHQDSTGELIGFGTFQSAFVDELMICWNDEIDKSLRELDDLQGNSDAVVHPGKQSNAELMMTWSAHCVNLQELYSAIPEIDVEKIEACSWCLRDKQPELLGCGHRICWGCTELVGDSLTDSNEEIGFAIRRCDLHQNGLNFERPNYITKVHDTGPIVVRQGCLER</sequence>
<dbReference type="Proteomes" id="UP000800094">
    <property type="component" value="Unassembled WGS sequence"/>
</dbReference>
<dbReference type="GeneID" id="54582568"/>
<protein>
    <recommendedName>
        <fullName evidence="2">B box-type domain-containing protein</fullName>
    </recommendedName>
</protein>
<dbReference type="RefSeq" id="XP_033683507.1">
    <property type="nucleotide sequence ID" value="XM_033829238.1"/>
</dbReference>
<gene>
    <name evidence="3" type="ORF">BU26DRAFT_520181</name>
</gene>
<keyword evidence="4" id="KW-1185">Reference proteome</keyword>
<name>A0A6A6IG46_9PLEO</name>
<organism evidence="3 4">
    <name type="scientific">Trematosphaeria pertusa</name>
    <dbReference type="NCBI Taxonomy" id="390896"/>
    <lineage>
        <taxon>Eukaryota</taxon>
        <taxon>Fungi</taxon>
        <taxon>Dikarya</taxon>
        <taxon>Ascomycota</taxon>
        <taxon>Pezizomycotina</taxon>
        <taxon>Dothideomycetes</taxon>
        <taxon>Pleosporomycetidae</taxon>
        <taxon>Pleosporales</taxon>
        <taxon>Massarineae</taxon>
        <taxon>Trematosphaeriaceae</taxon>
        <taxon>Trematosphaeria</taxon>
    </lineage>
</organism>
<dbReference type="EMBL" id="ML987196">
    <property type="protein sequence ID" value="KAF2248503.1"/>
    <property type="molecule type" value="Genomic_DNA"/>
</dbReference>